<dbReference type="InterPro" id="IPR010982">
    <property type="entry name" value="Lambda_DNA-bd_dom_sf"/>
</dbReference>
<name>A0A239LE36_9ACTN</name>
<evidence type="ECO:0000313" key="2">
    <source>
        <dbReference type="EMBL" id="SNT28897.1"/>
    </source>
</evidence>
<protein>
    <submittedName>
        <fullName evidence="2">Helix-turn-helix domain-containing protein</fullName>
    </submittedName>
</protein>
<organism evidence="2 3">
    <name type="scientific">Asanoa hainanensis</name>
    <dbReference type="NCBI Taxonomy" id="560556"/>
    <lineage>
        <taxon>Bacteria</taxon>
        <taxon>Bacillati</taxon>
        <taxon>Actinomycetota</taxon>
        <taxon>Actinomycetes</taxon>
        <taxon>Micromonosporales</taxon>
        <taxon>Micromonosporaceae</taxon>
        <taxon>Asanoa</taxon>
    </lineage>
</organism>
<evidence type="ECO:0000313" key="3">
    <source>
        <dbReference type="Proteomes" id="UP000198362"/>
    </source>
</evidence>
<dbReference type="InterPro" id="IPR041413">
    <property type="entry name" value="MLTR_LBD"/>
</dbReference>
<dbReference type="Pfam" id="PF13560">
    <property type="entry name" value="HTH_31"/>
    <property type="match status" value="1"/>
</dbReference>
<dbReference type="SUPFAM" id="SSF47413">
    <property type="entry name" value="lambda repressor-like DNA-binding domains"/>
    <property type="match status" value="1"/>
</dbReference>
<dbReference type="Pfam" id="PF17765">
    <property type="entry name" value="MLTR_LBD"/>
    <property type="match status" value="1"/>
</dbReference>
<dbReference type="AlphaFoldDB" id="A0A239LE36"/>
<keyword evidence="3" id="KW-1185">Reference proteome</keyword>
<proteinExistence type="predicted"/>
<sequence>MARNELGDFLRSRREALRPSDVGIPSGGRRRTPGLRREEVALLANLSVDYYERLEQSRAGTPSEALLGGLARALRLSVEERDYLYRLAGYATPAAGAVTGYVDPALLFLLDALAEVPAQVIDDLTTVLAQNGLSRALLGPWTAGEARSNNVTWRWFTDPPSRALNALDEHETIGRGYVADLRAAAARRGPDPEAERLVADLQAASPEFAGYWSEMRVAPLHSTRKLILHPQAGHLDVQCDFVRSESTGQRLVIFRPQPGSHTADSFEFLRALGDQSYGQRYVAD</sequence>
<dbReference type="RefSeq" id="WP_089248026.1">
    <property type="nucleotide sequence ID" value="NZ_FZPH01000004.1"/>
</dbReference>
<dbReference type="Gene3D" id="3.30.450.180">
    <property type="match status" value="1"/>
</dbReference>
<dbReference type="GO" id="GO:0003677">
    <property type="term" value="F:DNA binding"/>
    <property type="evidence" value="ECO:0007669"/>
    <property type="project" value="InterPro"/>
</dbReference>
<dbReference type="EMBL" id="FZPH01000004">
    <property type="protein sequence ID" value="SNT28897.1"/>
    <property type="molecule type" value="Genomic_DNA"/>
</dbReference>
<dbReference type="CDD" id="cd00093">
    <property type="entry name" value="HTH_XRE"/>
    <property type="match status" value="1"/>
</dbReference>
<dbReference type="PANTHER" id="PTHR35010:SF2">
    <property type="entry name" value="BLL4672 PROTEIN"/>
    <property type="match status" value="1"/>
</dbReference>
<dbReference type="OrthoDB" id="3608749at2"/>
<accession>A0A239LE36</accession>
<gene>
    <name evidence="2" type="ORF">SAMN05421812_104269</name>
</gene>
<feature type="domain" description="HTH cro/C1-type" evidence="1">
    <location>
        <begin position="9"/>
        <end position="81"/>
    </location>
</feature>
<dbReference type="Proteomes" id="UP000198362">
    <property type="component" value="Unassembled WGS sequence"/>
</dbReference>
<evidence type="ECO:0000259" key="1">
    <source>
        <dbReference type="SMART" id="SM00530"/>
    </source>
</evidence>
<dbReference type="PANTHER" id="PTHR35010">
    <property type="entry name" value="BLL4672 PROTEIN-RELATED"/>
    <property type="match status" value="1"/>
</dbReference>
<dbReference type="SMART" id="SM00530">
    <property type="entry name" value="HTH_XRE"/>
    <property type="match status" value="1"/>
</dbReference>
<reference evidence="2 3" key="1">
    <citation type="submission" date="2017-06" db="EMBL/GenBank/DDBJ databases">
        <authorList>
            <person name="Kim H.J."/>
            <person name="Triplett B.A."/>
        </authorList>
    </citation>
    <scope>NUCLEOTIDE SEQUENCE [LARGE SCALE GENOMIC DNA]</scope>
    <source>
        <strain evidence="2 3">CGMCC 4.5593</strain>
    </source>
</reference>
<dbReference type="Gene3D" id="1.10.260.40">
    <property type="entry name" value="lambda repressor-like DNA-binding domains"/>
    <property type="match status" value="1"/>
</dbReference>
<dbReference type="InterPro" id="IPR001387">
    <property type="entry name" value="Cro/C1-type_HTH"/>
</dbReference>